<name>A0A2T4AP07_TRIHA</name>
<accession>A0A2T4AP07</accession>
<evidence type="ECO:0000313" key="1">
    <source>
        <dbReference type="EMBL" id="PTB58815.1"/>
    </source>
</evidence>
<dbReference type="RefSeq" id="XP_024778492.1">
    <property type="nucleotide sequence ID" value="XM_024914060.1"/>
</dbReference>
<sequence>MRAGAKQDWFVASHRGHKSPRDGRMKNGSCISAHTAGFLLYLQVCLSSCLLTMPNMATQERDYRRICGVTDGLQYRCDIHIMDTDTRFCFQCQL</sequence>
<dbReference type="GeneID" id="36622625"/>
<dbReference type="Proteomes" id="UP000241690">
    <property type="component" value="Unassembled WGS sequence"/>
</dbReference>
<protein>
    <submittedName>
        <fullName evidence="1">Uncharacterized protein</fullName>
    </submittedName>
</protein>
<proteinExistence type="predicted"/>
<evidence type="ECO:0000313" key="2">
    <source>
        <dbReference type="Proteomes" id="UP000241690"/>
    </source>
</evidence>
<organism evidence="1 2">
    <name type="scientific">Trichoderma harzianum CBS 226.95</name>
    <dbReference type="NCBI Taxonomy" id="983964"/>
    <lineage>
        <taxon>Eukaryota</taxon>
        <taxon>Fungi</taxon>
        <taxon>Dikarya</taxon>
        <taxon>Ascomycota</taxon>
        <taxon>Pezizomycotina</taxon>
        <taxon>Sordariomycetes</taxon>
        <taxon>Hypocreomycetidae</taxon>
        <taxon>Hypocreales</taxon>
        <taxon>Hypocreaceae</taxon>
        <taxon>Trichoderma</taxon>
    </lineage>
</organism>
<gene>
    <name evidence="1" type="ORF">M431DRAFT_287232</name>
</gene>
<dbReference type="AlphaFoldDB" id="A0A2T4AP07"/>
<dbReference type="EMBL" id="KZ679676">
    <property type="protein sequence ID" value="PTB58815.1"/>
    <property type="molecule type" value="Genomic_DNA"/>
</dbReference>
<keyword evidence="2" id="KW-1185">Reference proteome</keyword>
<reference evidence="1 2" key="1">
    <citation type="submission" date="2016-07" db="EMBL/GenBank/DDBJ databases">
        <title>Multiple horizontal gene transfer events from other fungi enriched the ability of initially mycotrophic Trichoderma (Ascomycota) to feed on dead plant biomass.</title>
        <authorList>
            <consortium name="DOE Joint Genome Institute"/>
            <person name="Aerts A."/>
            <person name="Atanasova L."/>
            <person name="Chenthamara K."/>
            <person name="Zhang J."/>
            <person name="Grujic M."/>
            <person name="Henrissat B."/>
            <person name="Kuo A."/>
            <person name="Salamov A."/>
            <person name="Lipzen A."/>
            <person name="Labutti K."/>
            <person name="Barry K."/>
            <person name="Miao Y."/>
            <person name="Rahimi M.J."/>
            <person name="Shen Q."/>
            <person name="Grigoriev I.V."/>
            <person name="Kubicek C.P."/>
            <person name="Druzhinina I.S."/>
        </authorList>
    </citation>
    <scope>NUCLEOTIDE SEQUENCE [LARGE SCALE GENOMIC DNA]</scope>
    <source>
        <strain evidence="1 2">CBS 226.95</strain>
    </source>
</reference>